<dbReference type="SUPFAM" id="SSF160355">
    <property type="entry name" value="Bacterial polysaccharide co-polymerase-like"/>
    <property type="match status" value="1"/>
</dbReference>
<sequence>MNQTEKSVTPIPLQYYLPDSEQNDEIDLFELVISIVSQWKLILLIAIIGTLISIAYAKSIPKQFENYTQLRKPIITDIKIIKLNGYDVNLESLFLRLHNNLKSPEIFKNYLILSGVISKLYPNLKSETEIKQAVIGMTSNLSVNFVDGDYEKTKSDSPSDVFQVRLSSTNENSAISIINKYVKDTEQDILKKIKERGQYSINLRKQEIEETIFGLRNLAKQQRFNAIADLKETLKLALTMDVKKPLLTVPANNSDSTNLTLFLSESKQQQKYMVGSDYLNAEIDRLESRGLNSDSDDAFIPKLPNLLSELSVLNERSFNFDGAKLFIVDKLAEIGDAPAKPNKKLIVLIGMLLSIFFALFLALIVATIKKRKLLEEKN</sequence>
<evidence type="ECO:0000256" key="3">
    <source>
        <dbReference type="ARBA" id="ARBA00022692"/>
    </source>
</evidence>
<proteinExistence type="predicted"/>
<gene>
    <name evidence="8" type="ORF">MNBD_GAMMA22-1545</name>
</gene>
<comment type="subcellular location">
    <subcellularLocation>
        <location evidence="1">Cell membrane</location>
        <topology evidence="1">Multi-pass membrane protein</topology>
    </subcellularLocation>
</comment>
<dbReference type="InterPro" id="IPR003856">
    <property type="entry name" value="LPS_length_determ_N"/>
</dbReference>
<reference evidence="8" key="1">
    <citation type="submission" date="2018-06" db="EMBL/GenBank/DDBJ databases">
        <authorList>
            <person name="Zhirakovskaya E."/>
        </authorList>
    </citation>
    <scope>NUCLEOTIDE SEQUENCE</scope>
</reference>
<feature type="transmembrane region" description="Helical" evidence="6">
    <location>
        <begin position="39"/>
        <end position="57"/>
    </location>
</feature>
<accession>A0A3B0ZWQ9</accession>
<name>A0A3B0ZWQ9_9ZZZZ</name>
<dbReference type="GO" id="GO:0005886">
    <property type="term" value="C:plasma membrane"/>
    <property type="evidence" value="ECO:0007669"/>
    <property type="project" value="UniProtKB-SubCell"/>
</dbReference>
<keyword evidence="5 6" id="KW-0472">Membrane</keyword>
<evidence type="ECO:0000256" key="6">
    <source>
        <dbReference type="SAM" id="Phobius"/>
    </source>
</evidence>
<evidence type="ECO:0000256" key="2">
    <source>
        <dbReference type="ARBA" id="ARBA00022475"/>
    </source>
</evidence>
<dbReference type="EMBL" id="UOFS01000007">
    <property type="protein sequence ID" value="VAW91862.1"/>
    <property type="molecule type" value="Genomic_DNA"/>
</dbReference>
<evidence type="ECO:0000256" key="5">
    <source>
        <dbReference type="ARBA" id="ARBA00023136"/>
    </source>
</evidence>
<keyword evidence="2" id="KW-1003">Cell membrane</keyword>
<organism evidence="8">
    <name type="scientific">hydrothermal vent metagenome</name>
    <dbReference type="NCBI Taxonomy" id="652676"/>
    <lineage>
        <taxon>unclassified sequences</taxon>
        <taxon>metagenomes</taxon>
        <taxon>ecological metagenomes</taxon>
    </lineage>
</organism>
<feature type="domain" description="Polysaccharide chain length determinant N-terminal" evidence="7">
    <location>
        <begin position="24"/>
        <end position="77"/>
    </location>
</feature>
<evidence type="ECO:0000256" key="4">
    <source>
        <dbReference type="ARBA" id="ARBA00022989"/>
    </source>
</evidence>
<feature type="transmembrane region" description="Helical" evidence="6">
    <location>
        <begin position="345"/>
        <end position="368"/>
    </location>
</feature>
<keyword evidence="4 6" id="KW-1133">Transmembrane helix</keyword>
<dbReference type="PANTHER" id="PTHR32309:SF13">
    <property type="entry name" value="FERRIC ENTEROBACTIN TRANSPORT PROTEIN FEPE"/>
    <property type="match status" value="1"/>
</dbReference>
<dbReference type="Pfam" id="PF02706">
    <property type="entry name" value="Wzz"/>
    <property type="match status" value="1"/>
</dbReference>
<dbReference type="AlphaFoldDB" id="A0A3B0ZWQ9"/>
<dbReference type="GO" id="GO:0004713">
    <property type="term" value="F:protein tyrosine kinase activity"/>
    <property type="evidence" value="ECO:0007669"/>
    <property type="project" value="TreeGrafter"/>
</dbReference>
<protein>
    <recommendedName>
        <fullName evidence="7">Polysaccharide chain length determinant N-terminal domain-containing protein</fullName>
    </recommendedName>
</protein>
<evidence type="ECO:0000313" key="8">
    <source>
        <dbReference type="EMBL" id="VAW91862.1"/>
    </source>
</evidence>
<keyword evidence="3 6" id="KW-0812">Transmembrane</keyword>
<dbReference type="PANTHER" id="PTHR32309">
    <property type="entry name" value="TYROSINE-PROTEIN KINASE"/>
    <property type="match status" value="1"/>
</dbReference>
<dbReference type="Gene3D" id="3.30.1890.10">
    <property type="entry name" value="FepE-like"/>
    <property type="match status" value="1"/>
</dbReference>
<evidence type="ECO:0000259" key="7">
    <source>
        <dbReference type="Pfam" id="PF02706"/>
    </source>
</evidence>
<evidence type="ECO:0000256" key="1">
    <source>
        <dbReference type="ARBA" id="ARBA00004651"/>
    </source>
</evidence>
<dbReference type="InterPro" id="IPR050445">
    <property type="entry name" value="Bact_polysacc_biosynth/exp"/>
</dbReference>